<accession>A0AA88RYW0</accession>
<organism evidence="1 2">
    <name type="scientific">Escallonia rubra</name>
    <dbReference type="NCBI Taxonomy" id="112253"/>
    <lineage>
        <taxon>Eukaryota</taxon>
        <taxon>Viridiplantae</taxon>
        <taxon>Streptophyta</taxon>
        <taxon>Embryophyta</taxon>
        <taxon>Tracheophyta</taxon>
        <taxon>Spermatophyta</taxon>
        <taxon>Magnoliopsida</taxon>
        <taxon>eudicotyledons</taxon>
        <taxon>Gunneridae</taxon>
        <taxon>Pentapetalae</taxon>
        <taxon>asterids</taxon>
        <taxon>campanulids</taxon>
        <taxon>Escalloniales</taxon>
        <taxon>Escalloniaceae</taxon>
        <taxon>Escallonia</taxon>
    </lineage>
</organism>
<evidence type="ECO:0000313" key="2">
    <source>
        <dbReference type="Proteomes" id="UP001187471"/>
    </source>
</evidence>
<sequence>MSIDSMNEKVPPDASDIAFSVAESWSKPNPNVWTGTFEESNLCAKHAAANIQHQDKVNGRMPKPTMWRMIIIQVK</sequence>
<comment type="caution">
    <text evidence="1">The sequence shown here is derived from an EMBL/GenBank/DDBJ whole genome shotgun (WGS) entry which is preliminary data.</text>
</comment>
<name>A0AA88RYW0_9ASTE</name>
<reference evidence="1" key="1">
    <citation type="submission" date="2022-12" db="EMBL/GenBank/DDBJ databases">
        <title>Draft genome assemblies for two species of Escallonia (Escalloniales).</title>
        <authorList>
            <person name="Chanderbali A."/>
            <person name="Dervinis C."/>
            <person name="Anghel I."/>
            <person name="Soltis D."/>
            <person name="Soltis P."/>
            <person name="Zapata F."/>
        </authorList>
    </citation>
    <scope>NUCLEOTIDE SEQUENCE</scope>
    <source>
        <strain evidence="1">UCBG92.1500</strain>
        <tissue evidence="1">Leaf</tissue>
    </source>
</reference>
<evidence type="ECO:0000313" key="1">
    <source>
        <dbReference type="EMBL" id="KAK2988661.1"/>
    </source>
</evidence>
<dbReference type="Proteomes" id="UP001187471">
    <property type="component" value="Unassembled WGS sequence"/>
</dbReference>
<proteinExistence type="predicted"/>
<dbReference type="AlphaFoldDB" id="A0AA88RYW0"/>
<dbReference type="EMBL" id="JAVXUO010000834">
    <property type="protein sequence ID" value="KAK2988661.1"/>
    <property type="molecule type" value="Genomic_DNA"/>
</dbReference>
<gene>
    <name evidence="1" type="ORF">RJ640_026088</name>
</gene>
<keyword evidence="2" id="KW-1185">Reference proteome</keyword>
<protein>
    <submittedName>
        <fullName evidence="1">Uncharacterized protein</fullName>
    </submittedName>
</protein>